<feature type="transmembrane region" description="Helical" evidence="4">
    <location>
        <begin position="148"/>
        <end position="172"/>
    </location>
</feature>
<evidence type="ECO:0000313" key="5">
    <source>
        <dbReference type="EMBL" id="GAA0526720.1"/>
    </source>
</evidence>
<evidence type="ECO:0000256" key="1">
    <source>
        <dbReference type="ARBA" id="ARBA00022692"/>
    </source>
</evidence>
<protein>
    <submittedName>
        <fullName evidence="5">CynX/NimT family MFS transporter</fullName>
    </submittedName>
</protein>
<evidence type="ECO:0000256" key="2">
    <source>
        <dbReference type="ARBA" id="ARBA00022989"/>
    </source>
</evidence>
<accession>A0ABN1CUX4</accession>
<evidence type="ECO:0000256" key="3">
    <source>
        <dbReference type="ARBA" id="ARBA00023136"/>
    </source>
</evidence>
<feature type="transmembrane region" description="Helical" evidence="4">
    <location>
        <begin position="377"/>
        <end position="400"/>
    </location>
</feature>
<dbReference type="PANTHER" id="PTHR23523:SF2">
    <property type="entry name" value="2-NITROIMIDAZOLE TRANSPORTER"/>
    <property type="match status" value="1"/>
</dbReference>
<dbReference type="Pfam" id="PF07690">
    <property type="entry name" value="MFS_1"/>
    <property type="match status" value="1"/>
</dbReference>
<feature type="transmembrane region" description="Helical" evidence="4">
    <location>
        <begin position="224"/>
        <end position="243"/>
    </location>
</feature>
<feature type="transmembrane region" description="Helical" evidence="4">
    <location>
        <begin position="315"/>
        <end position="336"/>
    </location>
</feature>
<dbReference type="EMBL" id="BAAAEN010000027">
    <property type="protein sequence ID" value="GAA0526720.1"/>
    <property type="molecule type" value="Genomic_DNA"/>
</dbReference>
<comment type="caution">
    <text evidence="5">The sequence shown here is derived from an EMBL/GenBank/DDBJ whole genome shotgun (WGS) entry which is preliminary data.</text>
</comment>
<gene>
    <name evidence="5" type="ORF">GCM10009097_50380</name>
</gene>
<evidence type="ECO:0000256" key="4">
    <source>
        <dbReference type="SAM" id="Phobius"/>
    </source>
</evidence>
<proteinExistence type="predicted"/>
<keyword evidence="1 4" id="KW-0812">Transmembrane</keyword>
<feature type="transmembrane region" description="Helical" evidence="4">
    <location>
        <begin position="348"/>
        <end position="371"/>
    </location>
</feature>
<feature type="transmembrane region" description="Helical" evidence="4">
    <location>
        <begin position="114"/>
        <end position="136"/>
    </location>
</feature>
<dbReference type="InterPro" id="IPR052524">
    <property type="entry name" value="MFS_Cyanate_Porter"/>
</dbReference>
<feature type="transmembrane region" description="Helical" evidence="4">
    <location>
        <begin position="58"/>
        <end position="79"/>
    </location>
</feature>
<feature type="transmembrane region" description="Helical" evidence="4">
    <location>
        <begin position="91"/>
        <end position="108"/>
    </location>
</feature>
<name>A0ABN1CUX4_9BURK</name>
<keyword evidence="3 4" id="KW-0472">Membrane</keyword>
<keyword evidence="2 4" id="KW-1133">Transmembrane helix</keyword>
<dbReference type="SUPFAM" id="SSF103473">
    <property type="entry name" value="MFS general substrate transporter"/>
    <property type="match status" value="1"/>
</dbReference>
<feature type="transmembrane region" description="Helical" evidence="4">
    <location>
        <begin position="290"/>
        <end position="309"/>
    </location>
</feature>
<reference evidence="5 6" key="1">
    <citation type="journal article" date="2019" name="Int. J. Syst. Evol. Microbiol.">
        <title>The Global Catalogue of Microorganisms (GCM) 10K type strain sequencing project: providing services to taxonomists for standard genome sequencing and annotation.</title>
        <authorList>
            <consortium name="The Broad Institute Genomics Platform"/>
            <consortium name="The Broad Institute Genome Sequencing Center for Infectious Disease"/>
            <person name="Wu L."/>
            <person name="Ma J."/>
        </authorList>
    </citation>
    <scope>NUCLEOTIDE SEQUENCE [LARGE SCALE GENOMIC DNA]</scope>
    <source>
        <strain evidence="5 6">JCM 14330</strain>
    </source>
</reference>
<evidence type="ECO:0000313" key="6">
    <source>
        <dbReference type="Proteomes" id="UP001501706"/>
    </source>
</evidence>
<feature type="transmembrane region" description="Helical" evidence="4">
    <location>
        <begin position="263"/>
        <end position="283"/>
    </location>
</feature>
<organism evidence="5 6">
    <name type="scientific">Pigmentiphaga daeguensis</name>
    <dbReference type="NCBI Taxonomy" id="414049"/>
    <lineage>
        <taxon>Bacteria</taxon>
        <taxon>Pseudomonadati</taxon>
        <taxon>Pseudomonadota</taxon>
        <taxon>Betaproteobacteria</taxon>
        <taxon>Burkholderiales</taxon>
        <taxon>Alcaligenaceae</taxon>
        <taxon>Pigmentiphaga</taxon>
    </lineage>
</organism>
<dbReference type="InterPro" id="IPR011701">
    <property type="entry name" value="MFS"/>
</dbReference>
<dbReference type="Gene3D" id="1.20.1250.20">
    <property type="entry name" value="MFS general substrate transporter like domains"/>
    <property type="match status" value="1"/>
</dbReference>
<dbReference type="InterPro" id="IPR036259">
    <property type="entry name" value="MFS_trans_sf"/>
</dbReference>
<feature type="transmembrane region" description="Helical" evidence="4">
    <location>
        <begin position="178"/>
        <end position="197"/>
    </location>
</feature>
<sequence>MGIVSDCRPMLPLSASHSVSRQAWLIAGILLIASNLRAPVTGVAPVLDMIRTSLDLTAAQAGLLTTLPLLAFAAGSPIAALAARRHGLERTLMAALLTLVAGLCLRSSGAVWALFAGTLLIGGAIAFGNVLLPSLLKRDFPGRIASLTSAYALTMGVASGLASMIAVPLALWSAGPGWPLALLAPIVIAIASALVWLPQLRTPAPVAAPAGPTQARPRPVWKSALAWQITLFLGLNSLVYYIVSSWLPSMLHDAGYPPGSTGSVHGMLQIASAVVGLPLLALVRRVRDQRWLAVGCTGLSIAALLGLLVAPSWAAAWAILYGCGGGASIILGLAFVSLRVGNAQQAAALSGMAQAVGYLLAAGGPTAIGAVHDLTGGWTVALLICLVFACAQAVFGLYAGRHRQLA</sequence>
<dbReference type="PANTHER" id="PTHR23523">
    <property type="match status" value="1"/>
</dbReference>
<keyword evidence="6" id="KW-1185">Reference proteome</keyword>
<dbReference type="Proteomes" id="UP001501706">
    <property type="component" value="Unassembled WGS sequence"/>
</dbReference>